<feature type="signal peptide" evidence="2">
    <location>
        <begin position="1"/>
        <end position="25"/>
    </location>
</feature>
<dbReference type="RefSeq" id="WP_166586547.1">
    <property type="nucleotide sequence ID" value="NZ_WWEO01000043.1"/>
</dbReference>
<dbReference type="EMBL" id="WWEO01000043">
    <property type="protein sequence ID" value="NCD70578.1"/>
    <property type="molecule type" value="Genomic_DNA"/>
</dbReference>
<reference evidence="3" key="1">
    <citation type="submission" date="2020-01" db="EMBL/GenBank/DDBJ databases">
        <authorList>
            <person name="Seo Y.L."/>
        </authorList>
    </citation>
    <scope>NUCLEOTIDE SEQUENCE</scope>
    <source>
        <strain evidence="3">R11</strain>
    </source>
</reference>
<evidence type="ECO:0000256" key="2">
    <source>
        <dbReference type="SAM" id="SignalP"/>
    </source>
</evidence>
<evidence type="ECO:0000313" key="3">
    <source>
        <dbReference type="EMBL" id="NCD70578.1"/>
    </source>
</evidence>
<feature type="chain" id="PRO_5037651413" description="Lipoprotein" evidence="2">
    <location>
        <begin position="26"/>
        <end position="49"/>
    </location>
</feature>
<protein>
    <recommendedName>
        <fullName evidence="5">Lipoprotein</fullName>
    </recommendedName>
</protein>
<proteinExistence type="predicted"/>
<evidence type="ECO:0000256" key="1">
    <source>
        <dbReference type="SAM" id="MobiDB-lite"/>
    </source>
</evidence>
<organism evidence="3 4">
    <name type="scientific">Mucilaginibacter agri</name>
    <dbReference type="NCBI Taxonomy" id="2695265"/>
    <lineage>
        <taxon>Bacteria</taxon>
        <taxon>Pseudomonadati</taxon>
        <taxon>Bacteroidota</taxon>
        <taxon>Sphingobacteriia</taxon>
        <taxon>Sphingobacteriales</taxon>
        <taxon>Sphingobacteriaceae</taxon>
        <taxon>Mucilaginibacter</taxon>
    </lineage>
</organism>
<dbReference type="Proteomes" id="UP000638732">
    <property type="component" value="Unassembled WGS sequence"/>
</dbReference>
<feature type="region of interest" description="Disordered" evidence="1">
    <location>
        <begin position="24"/>
        <end position="49"/>
    </location>
</feature>
<keyword evidence="2" id="KW-0732">Signal</keyword>
<gene>
    <name evidence="3" type="ORF">GSY63_14515</name>
</gene>
<name>A0A965ZGE6_9SPHI</name>
<evidence type="ECO:0008006" key="5">
    <source>
        <dbReference type="Google" id="ProtNLM"/>
    </source>
</evidence>
<reference evidence="3" key="2">
    <citation type="submission" date="2020-10" db="EMBL/GenBank/DDBJ databases">
        <title>Mucilaginibacter sp. nov., isolated from soil.</title>
        <authorList>
            <person name="Jeon C.O."/>
        </authorList>
    </citation>
    <scope>NUCLEOTIDE SEQUENCE</scope>
    <source>
        <strain evidence="3">R11</strain>
    </source>
</reference>
<feature type="compositionally biased region" description="Basic and acidic residues" evidence="1">
    <location>
        <begin position="25"/>
        <end position="49"/>
    </location>
</feature>
<sequence>MKTRFFSLTLLVLFSCSLSSCFVSRDPHGRSSDRGSSFPHDEHKQDPGH</sequence>
<dbReference type="PROSITE" id="PS51257">
    <property type="entry name" value="PROKAR_LIPOPROTEIN"/>
    <property type="match status" value="1"/>
</dbReference>
<accession>A0A965ZGE6</accession>
<dbReference type="AlphaFoldDB" id="A0A965ZGE6"/>
<comment type="caution">
    <text evidence="3">The sequence shown here is derived from an EMBL/GenBank/DDBJ whole genome shotgun (WGS) entry which is preliminary data.</text>
</comment>
<keyword evidence="4" id="KW-1185">Reference proteome</keyword>
<evidence type="ECO:0000313" key="4">
    <source>
        <dbReference type="Proteomes" id="UP000638732"/>
    </source>
</evidence>